<dbReference type="PROSITE" id="PS00723">
    <property type="entry name" value="POLYPRENYL_SYNTHASE_1"/>
    <property type="match status" value="1"/>
</dbReference>
<dbReference type="RefSeq" id="WP_200759518.1">
    <property type="nucleotide sequence ID" value="NZ_AP023366.1"/>
</dbReference>
<dbReference type="KEGG" id="eff:skT53_03710"/>
<evidence type="ECO:0000313" key="8">
    <source>
        <dbReference type="Proteomes" id="UP000593802"/>
    </source>
</evidence>
<keyword evidence="3 6" id="KW-0808">Transferase</keyword>
<organism evidence="7 8">
    <name type="scientific">Effusibacillus dendaii</name>
    <dbReference type="NCBI Taxonomy" id="2743772"/>
    <lineage>
        <taxon>Bacteria</taxon>
        <taxon>Bacillati</taxon>
        <taxon>Bacillota</taxon>
        <taxon>Bacilli</taxon>
        <taxon>Bacillales</taxon>
        <taxon>Alicyclobacillaceae</taxon>
        <taxon>Effusibacillus</taxon>
    </lineage>
</organism>
<evidence type="ECO:0000256" key="3">
    <source>
        <dbReference type="ARBA" id="ARBA00022679"/>
    </source>
</evidence>
<proteinExistence type="inferred from homology"/>
<dbReference type="SFLD" id="SFLDS00005">
    <property type="entry name" value="Isoprenoid_Synthase_Type_I"/>
    <property type="match status" value="1"/>
</dbReference>
<gene>
    <name evidence="7" type="primary">hepT</name>
    <name evidence="7" type="ORF">skT53_03710</name>
</gene>
<dbReference type="EMBL" id="AP023366">
    <property type="protein sequence ID" value="BCJ85386.1"/>
    <property type="molecule type" value="Genomic_DNA"/>
</dbReference>
<sequence length="321" mass="36546">MNLNDIYQHLKNDLDYMESWLDREVRSSQKDLEKASSHLLKAGGKRIRPVFVLLSGRFGTYDLEKLARVAAVLELIHMATLVHDDVIDDANTRRGIPTVRSEWGNRMAMYTGDFMFARALLLLSEIPKPEIHQVLSSAIVRVCEGEIEQVRDFYRLNQTFRNYLRRIKRKTAILMEVSCLLGGLVAEANPLHVKSLGRFGYYLGMSFQIIDDILDFTSTEQKLGKPVGADLLQGNITLPVLYALKCTPYDEQLRTLIRRNMTNDQLASAIQLVKQSGGIEYAKKVADLYLEKCIAELHRLPGGQPRDLLEGIARFTTVREF</sequence>
<dbReference type="Pfam" id="PF00348">
    <property type="entry name" value="polyprenyl_synt"/>
    <property type="match status" value="1"/>
</dbReference>
<dbReference type="Gene3D" id="1.10.600.10">
    <property type="entry name" value="Farnesyl Diphosphate Synthase"/>
    <property type="match status" value="1"/>
</dbReference>
<keyword evidence="8" id="KW-1185">Reference proteome</keyword>
<name>A0A7I8D985_9BACL</name>
<dbReference type="PANTHER" id="PTHR12001:SF69">
    <property type="entry name" value="ALL TRANS-POLYPRENYL-DIPHOSPHATE SYNTHASE PDSS1"/>
    <property type="match status" value="1"/>
</dbReference>
<accession>A0A7I8D985</accession>
<comment type="similarity">
    <text evidence="2 6">Belongs to the FPP/GGPP synthase family.</text>
</comment>
<dbReference type="GO" id="GO:0004659">
    <property type="term" value="F:prenyltransferase activity"/>
    <property type="evidence" value="ECO:0007669"/>
    <property type="project" value="InterPro"/>
</dbReference>
<dbReference type="InterPro" id="IPR000092">
    <property type="entry name" value="Polyprenyl_synt"/>
</dbReference>
<keyword evidence="4" id="KW-0479">Metal-binding</keyword>
<evidence type="ECO:0000313" key="7">
    <source>
        <dbReference type="EMBL" id="BCJ85386.1"/>
    </source>
</evidence>
<evidence type="ECO:0000256" key="5">
    <source>
        <dbReference type="ARBA" id="ARBA00022842"/>
    </source>
</evidence>
<dbReference type="CDD" id="cd00685">
    <property type="entry name" value="Trans_IPPS_HT"/>
    <property type="match status" value="1"/>
</dbReference>
<dbReference type="InterPro" id="IPR033749">
    <property type="entry name" value="Polyprenyl_synt_CS"/>
</dbReference>
<evidence type="ECO:0000256" key="4">
    <source>
        <dbReference type="ARBA" id="ARBA00022723"/>
    </source>
</evidence>
<dbReference type="GO" id="GO:0008299">
    <property type="term" value="P:isoprenoid biosynthetic process"/>
    <property type="evidence" value="ECO:0007669"/>
    <property type="project" value="InterPro"/>
</dbReference>
<protein>
    <submittedName>
        <fullName evidence="7">Heptaprenyl diphosphate synthase component 2</fullName>
    </submittedName>
</protein>
<dbReference type="PROSITE" id="PS00444">
    <property type="entry name" value="POLYPRENYL_SYNTHASE_2"/>
    <property type="match status" value="1"/>
</dbReference>
<evidence type="ECO:0000256" key="1">
    <source>
        <dbReference type="ARBA" id="ARBA00001946"/>
    </source>
</evidence>
<reference evidence="7 8" key="1">
    <citation type="submission" date="2020-08" db="EMBL/GenBank/DDBJ databases">
        <title>Complete Genome Sequence of Effusibacillus dendaii Strain skT53, Isolated from Farmland soil.</title>
        <authorList>
            <person name="Konishi T."/>
            <person name="Kawasaki H."/>
        </authorList>
    </citation>
    <scope>NUCLEOTIDE SEQUENCE [LARGE SCALE GENOMIC DNA]</scope>
    <source>
        <strain evidence="8">skT53</strain>
    </source>
</reference>
<comment type="cofactor">
    <cofactor evidence="1">
        <name>Mg(2+)</name>
        <dbReference type="ChEBI" id="CHEBI:18420"/>
    </cofactor>
</comment>
<evidence type="ECO:0000256" key="2">
    <source>
        <dbReference type="ARBA" id="ARBA00006706"/>
    </source>
</evidence>
<evidence type="ECO:0000256" key="6">
    <source>
        <dbReference type="RuleBase" id="RU004466"/>
    </source>
</evidence>
<dbReference type="InterPro" id="IPR008949">
    <property type="entry name" value="Isoprenoid_synthase_dom_sf"/>
</dbReference>
<keyword evidence="5" id="KW-0460">Magnesium</keyword>
<dbReference type="GO" id="GO:0046872">
    <property type="term" value="F:metal ion binding"/>
    <property type="evidence" value="ECO:0007669"/>
    <property type="project" value="UniProtKB-KW"/>
</dbReference>
<dbReference type="PANTHER" id="PTHR12001">
    <property type="entry name" value="GERANYLGERANYL PYROPHOSPHATE SYNTHASE"/>
    <property type="match status" value="1"/>
</dbReference>
<dbReference type="Proteomes" id="UP000593802">
    <property type="component" value="Chromosome"/>
</dbReference>
<dbReference type="AlphaFoldDB" id="A0A7I8D985"/>
<dbReference type="SUPFAM" id="SSF48576">
    <property type="entry name" value="Terpenoid synthases"/>
    <property type="match status" value="1"/>
</dbReference>